<dbReference type="GO" id="GO:0003916">
    <property type="term" value="F:DNA topoisomerase activity"/>
    <property type="evidence" value="ECO:0007669"/>
    <property type="project" value="InterPro"/>
</dbReference>
<feature type="binding site" evidence="9">
    <location>
        <begin position="147"/>
        <end position="154"/>
    </location>
    <ligand>
        <name>ATP</name>
        <dbReference type="ChEBI" id="CHEBI:30616"/>
    </ligand>
</feature>
<dbReference type="GO" id="GO:0005524">
    <property type="term" value="F:ATP binding"/>
    <property type="evidence" value="ECO:0007669"/>
    <property type="project" value="UniProtKB-UniRule"/>
</dbReference>
<dbReference type="InterPro" id="IPR027417">
    <property type="entry name" value="P-loop_NTPase"/>
</dbReference>
<dbReference type="PANTHER" id="PTHR11070">
    <property type="entry name" value="UVRD / RECB / PCRA DNA HELICASE FAMILY MEMBER"/>
    <property type="match status" value="1"/>
</dbReference>
<keyword evidence="3 9" id="KW-0347">Helicase</keyword>
<keyword evidence="2 9" id="KW-0378">Hydrolase</keyword>
<dbReference type="Pfam" id="PF01396">
    <property type="entry name" value="Zn_ribbon_Top1"/>
    <property type="match status" value="2"/>
</dbReference>
<feature type="domain" description="UvrD-like helicase ATP-binding" evidence="10">
    <location>
        <begin position="126"/>
        <end position="615"/>
    </location>
</feature>
<keyword evidence="12" id="KW-1185">Reference proteome</keyword>
<dbReference type="GO" id="GO:0003677">
    <property type="term" value="F:DNA binding"/>
    <property type="evidence" value="ECO:0007669"/>
    <property type="project" value="InterPro"/>
</dbReference>
<evidence type="ECO:0000256" key="7">
    <source>
        <dbReference type="ARBA" id="ARBA00034808"/>
    </source>
</evidence>
<evidence type="ECO:0000256" key="2">
    <source>
        <dbReference type="ARBA" id="ARBA00022801"/>
    </source>
</evidence>
<comment type="caution">
    <text evidence="11">The sequence shown here is derived from an EMBL/GenBank/DDBJ whole genome shotgun (WGS) entry which is preliminary data.</text>
</comment>
<reference evidence="11 12" key="1">
    <citation type="submission" date="2018-11" db="EMBL/GenBank/DDBJ databases">
        <title>Genomic Encyclopedia of Type Strains, Phase IV (KMG-IV): sequencing the most valuable type-strain genomes for metagenomic binning, comparative biology and taxonomic classification.</title>
        <authorList>
            <person name="Goeker M."/>
        </authorList>
    </citation>
    <scope>NUCLEOTIDE SEQUENCE [LARGE SCALE GENOMIC DNA]</scope>
    <source>
        <strain evidence="11 12">DSM 18090</strain>
    </source>
</reference>
<evidence type="ECO:0000313" key="11">
    <source>
        <dbReference type="EMBL" id="RPF55257.1"/>
    </source>
</evidence>
<evidence type="ECO:0000256" key="3">
    <source>
        <dbReference type="ARBA" id="ARBA00022806"/>
    </source>
</evidence>
<organism evidence="11 12">
    <name type="scientific">Aquisalibacillus elongatus</name>
    <dbReference type="NCBI Taxonomy" id="485577"/>
    <lineage>
        <taxon>Bacteria</taxon>
        <taxon>Bacillati</taxon>
        <taxon>Bacillota</taxon>
        <taxon>Bacilli</taxon>
        <taxon>Bacillales</taxon>
        <taxon>Bacillaceae</taxon>
        <taxon>Aquisalibacillus</taxon>
    </lineage>
</organism>
<dbReference type="GO" id="GO:0006265">
    <property type="term" value="P:DNA topological change"/>
    <property type="evidence" value="ECO:0007669"/>
    <property type="project" value="InterPro"/>
</dbReference>
<dbReference type="SUPFAM" id="SSF57783">
    <property type="entry name" value="Zinc beta-ribbon"/>
    <property type="match status" value="1"/>
</dbReference>
<comment type="catalytic activity">
    <reaction evidence="8">
        <text>ATP + H2O = ADP + phosphate + H(+)</text>
        <dbReference type="Rhea" id="RHEA:13065"/>
        <dbReference type="ChEBI" id="CHEBI:15377"/>
        <dbReference type="ChEBI" id="CHEBI:15378"/>
        <dbReference type="ChEBI" id="CHEBI:30616"/>
        <dbReference type="ChEBI" id="CHEBI:43474"/>
        <dbReference type="ChEBI" id="CHEBI:456216"/>
        <dbReference type="EC" id="5.6.2.4"/>
    </reaction>
</comment>
<dbReference type="OrthoDB" id="9809039at2"/>
<dbReference type="Proteomes" id="UP000276443">
    <property type="component" value="Unassembled WGS sequence"/>
</dbReference>
<dbReference type="InterPro" id="IPR000212">
    <property type="entry name" value="DNA_helicase_UvrD/REP"/>
</dbReference>
<sequence>MVEIIILIILASLIFLFYRSFTKRKLMKSDFYTMVQDKSEQFLIDFGELKTKYIASSDTEELKERYSKIYKRFLKNKTLFRNMTKEMKSFYETYRNLSKLVREWNMAYVEYEIKETEELLNNVDDKSLDDQQREAIVTDEDNNLVIAGAGSGKTLTVAGKVKYLVQRKKIDPDNILLITFTKKATEEMRERIVEDLGIGVKTTTFHRLGLDIISYQRGYRPEVTENLNQILTDFFVSKVKQNPKLVEDVIYYFGFYQSVPSSYDEIENLDELYKSYKHMNLETLKSTIDRKIEETKELKKTLQRETVKSFEEVLIANFLYLNGIKYEYERIYPYDVNDRYRKKYRPDFYLPEYDLYIEHFGINKDFRTPWLNEIEEEKYLEGIHWKRSVHKEKGTNLLETYSYYNQDNQLLSKIEEKLTKAGVEFHKPDLKEVYTNIFLSEREENYFKETKKLMATFINLYKSQGFDLDEFNRLEEELKQIENPFLQRRSLLFLSMTKNAYSYYQTRLNDNNEIDFNDMINHATVFVEDSHSLDEDSFLNFDYIIIDEFQDISVSRFNLVNAIKEQSNSKVLSVGDDWQSIYRFAGSDLDLFSNYNQYTEEATEQLKIEKTYRNSQDLIDIAGQFIMKNPSQITKNLVSNKSNDHPVYIYGYNQDYYKAFSKAIESIVEDKGEETDIFVLGRNNFDKDRIIQLSDGELRLYRDRDRNDMLEHKKFPNLRIQYLTVHRSKGLQASNVIIINLRNDKLGFPNKISDDPILSFVLSNKEDFEFGEERRLFYVALTRTLNDVYLITPEKDMSIFVNELIKSHGLVFNLVTGETYNGSNPKCPRCKGTLILRENSFNRNQFLGCSNYPYCDYSFKDPNLLHNEIKCPSCKGYMIKRKGRYGEFYGCENYPFCENKIKI</sequence>
<dbReference type="InterPro" id="IPR014017">
    <property type="entry name" value="DNA_helicase_UvrD-like_C"/>
</dbReference>
<dbReference type="GO" id="GO:0043138">
    <property type="term" value="F:3'-5' DNA helicase activity"/>
    <property type="evidence" value="ECO:0007669"/>
    <property type="project" value="UniProtKB-EC"/>
</dbReference>
<protein>
    <recommendedName>
        <fullName evidence="7">DNA 3'-5' helicase</fullName>
        <ecNumber evidence="7">5.6.2.4</ecNumber>
    </recommendedName>
</protein>
<dbReference type="Gene3D" id="3.40.50.300">
    <property type="entry name" value="P-loop containing nucleotide triphosphate hydrolases"/>
    <property type="match status" value="3"/>
</dbReference>
<accession>A0A3N5BCU5</accession>
<dbReference type="EC" id="5.6.2.4" evidence="7"/>
<comment type="catalytic activity">
    <reaction evidence="6">
        <text>Couples ATP hydrolysis with the unwinding of duplex DNA by translocating in the 3'-5' direction.</text>
        <dbReference type="EC" id="5.6.2.4"/>
    </reaction>
</comment>
<dbReference type="GO" id="GO:0005694">
    <property type="term" value="C:chromosome"/>
    <property type="evidence" value="ECO:0007669"/>
    <property type="project" value="InterPro"/>
</dbReference>
<name>A0A3N5BCU5_9BACI</name>
<dbReference type="GO" id="GO:0016887">
    <property type="term" value="F:ATP hydrolysis activity"/>
    <property type="evidence" value="ECO:0007669"/>
    <property type="project" value="RHEA"/>
</dbReference>
<evidence type="ECO:0000256" key="8">
    <source>
        <dbReference type="ARBA" id="ARBA00048988"/>
    </source>
</evidence>
<evidence type="ECO:0000256" key="4">
    <source>
        <dbReference type="ARBA" id="ARBA00022840"/>
    </source>
</evidence>
<dbReference type="Gene3D" id="3.30.65.10">
    <property type="entry name" value="Bacterial Topoisomerase I, domain 1"/>
    <property type="match status" value="2"/>
</dbReference>
<evidence type="ECO:0000256" key="5">
    <source>
        <dbReference type="ARBA" id="ARBA00023235"/>
    </source>
</evidence>
<evidence type="ECO:0000256" key="9">
    <source>
        <dbReference type="PROSITE-ProRule" id="PRU00560"/>
    </source>
</evidence>
<dbReference type="Pfam" id="PF00580">
    <property type="entry name" value="UvrD-helicase"/>
    <property type="match status" value="2"/>
</dbReference>
<dbReference type="GO" id="GO:0000725">
    <property type="term" value="P:recombinational repair"/>
    <property type="evidence" value="ECO:0007669"/>
    <property type="project" value="TreeGrafter"/>
</dbReference>
<evidence type="ECO:0000256" key="6">
    <source>
        <dbReference type="ARBA" id="ARBA00034617"/>
    </source>
</evidence>
<keyword evidence="4 9" id="KW-0067">ATP-binding</keyword>
<dbReference type="RefSeq" id="WP_124218939.1">
    <property type="nucleotide sequence ID" value="NZ_RKRF01000007.1"/>
</dbReference>
<dbReference type="AlphaFoldDB" id="A0A3N5BCU5"/>
<dbReference type="InterPro" id="IPR013498">
    <property type="entry name" value="Topo_IA_Znf"/>
</dbReference>
<dbReference type="SUPFAM" id="SSF52540">
    <property type="entry name" value="P-loop containing nucleoside triphosphate hydrolases"/>
    <property type="match status" value="1"/>
</dbReference>
<evidence type="ECO:0000256" key="1">
    <source>
        <dbReference type="ARBA" id="ARBA00022741"/>
    </source>
</evidence>
<dbReference type="PANTHER" id="PTHR11070:SF63">
    <property type="entry name" value="DNA HELICASE IV"/>
    <property type="match status" value="1"/>
</dbReference>
<dbReference type="GO" id="GO:0005829">
    <property type="term" value="C:cytosol"/>
    <property type="evidence" value="ECO:0007669"/>
    <property type="project" value="TreeGrafter"/>
</dbReference>
<dbReference type="EMBL" id="RKRF01000007">
    <property type="protein sequence ID" value="RPF55257.1"/>
    <property type="molecule type" value="Genomic_DNA"/>
</dbReference>
<dbReference type="Pfam" id="PF13361">
    <property type="entry name" value="UvrD_C"/>
    <property type="match status" value="1"/>
</dbReference>
<dbReference type="InterPro" id="IPR014016">
    <property type="entry name" value="UvrD-like_ATP-bd"/>
</dbReference>
<evidence type="ECO:0000259" key="10">
    <source>
        <dbReference type="PROSITE" id="PS51198"/>
    </source>
</evidence>
<proteinExistence type="predicted"/>
<gene>
    <name evidence="11" type="ORF">EDC24_0128</name>
</gene>
<evidence type="ECO:0000313" key="12">
    <source>
        <dbReference type="Proteomes" id="UP000276443"/>
    </source>
</evidence>
<keyword evidence="1 9" id="KW-0547">Nucleotide-binding</keyword>
<keyword evidence="5" id="KW-0413">Isomerase</keyword>
<dbReference type="PROSITE" id="PS51198">
    <property type="entry name" value="UVRD_HELICASE_ATP_BIND"/>
    <property type="match status" value="1"/>
</dbReference>